<dbReference type="GO" id="GO:0007094">
    <property type="term" value="P:mitotic spindle assembly checkpoint signaling"/>
    <property type="evidence" value="ECO:0007669"/>
    <property type="project" value="TreeGrafter"/>
</dbReference>
<dbReference type="GO" id="GO:0005634">
    <property type="term" value="C:nucleus"/>
    <property type="evidence" value="ECO:0007669"/>
    <property type="project" value="TreeGrafter"/>
</dbReference>
<evidence type="ECO:0000256" key="1">
    <source>
        <dbReference type="ARBA" id="ARBA00022527"/>
    </source>
</evidence>
<dbReference type="InterPro" id="IPR017441">
    <property type="entry name" value="Protein_kinase_ATP_BS"/>
</dbReference>
<dbReference type="EMBL" id="PKSG01000384">
    <property type="protein sequence ID" value="POR35916.1"/>
    <property type="molecule type" value="Genomic_DNA"/>
</dbReference>
<evidence type="ECO:0000256" key="3">
    <source>
        <dbReference type="ARBA" id="ARBA00022741"/>
    </source>
</evidence>
<keyword evidence="2" id="KW-0808">Transferase</keyword>
<keyword evidence="3 6" id="KW-0547">Nucleotide-binding</keyword>
<evidence type="ECO:0000256" key="6">
    <source>
        <dbReference type="PROSITE-ProRule" id="PRU10141"/>
    </source>
</evidence>
<dbReference type="PROSITE" id="PS00107">
    <property type="entry name" value="PROTEIN_KINASE_ATP"/>
    <property type="match status" value="1"/>
</dbReference>
<evidence type="ECO:0000256" key="7">
    <source>
        <dbReference type="SAM" id="MobiDB-lite"/>
    </source>
</evidence>
<dbReference type="GO" id="GO:0034501">
    <property type="term" value="P:protein localization to kinetochore"/>
    <property type="evidence" value="ECO:0007669"/>
    <property type="project" value="TreeGrafter"/>
</dbReference>
<feature type="binding site" evidence="6">
    <location>
        <position position="339"/>
    </location>
    <ligand>
        <name>ATP</name>
        <dbReference type="ChEBI" id="CHEBI:30616"/>
    </ligand>
</feature>
<dbReference type="AlphaFoldDB" id="A0A2S4L0E5"/>
<dbReference type="STRING" id="94208.A0A2S4L0E5"/>
<feature type="region of interest" description="Disordered" evidence="7">
    <location>
        <begin position="33"/>
        <end position="107"/>
    </location>
</feature>
<dbReference type="PANTHER" id="PTHR22974:SF21">
    <property type="entry name" value="DUAL SPECIFICITY PROTEIN KINASE TTK"/>
    <property type="match status" value="1"/>
</dbReference>
<dbReference type="PROSITE" id="PS00108">
    <property type="entry name" value="PROTEIN_KINASE_ST"/>
    <property type="match status" value="1"/>
</dbReference>
<evidence type="ECO:0000259" key="8">
    <source>
        <dbReference type="PROSITE" id="PS50011"/>
    </source>
</evidence>
<dbReference type="InterPro" id="IPR000719">
    <property type="entry name" value="Prot_kinase_dom"/>
</dbReference>
<dbReference type="InterPro" id="IPR011009">
    <property type="entry name" value="Kinase-like_dom_sf"/>
</dbReference>
<feature type="compositionally biased region" description="Polar residues" evidence="7">
    <location>
        <begin position="37"/>
        <end position="52"/>
    </location>
</feature>
<evidence type="ECO:0000256" key="2">
    <source>
        <dbReference type="ARBA" id="ARBA00022679"/>
    </source>
</evidence>
<dbReference type="Gene3D" id="1.10.510.10">
    <property type="entry name" value="Transferase(Phosphotransferase) domain 1"/>
    <property type="match status" value="1"/>
</dbReference>
<feature type="domain" description="Protein kinase" evidence="8">
    <location>
        <begin position="311"/>
        <end position="591"/>
    </location>
</feature>
<dbReference type="GO" id="GO:0005524">
    <property type="term" value="F:ATP binding"/>
    <property type="evidence" value="ECO:0007669"/>
    <property type="project" value="UniProtKB-UniRule"/>
</dbReference>
<name>A0A2S4L0E5_9HYPO</name>
<proteinExistence type="predicted"/>
<dbReference type="GO" id="GO:0000776">
    <property type="term" value="C:kinetochore"/>
    <property type="evidence" value="ECO:0007669"/>
    <property type="project" value="TreeGrafter"/>
</dbReference>
<keyword evidence="5 6" id="KW-0067">ATP-binding</keyword>
<dbReference type="OrthoDB" id="20524at2759"/>
<dbReference type="InterPro" id="IPR008271">
    <property type="entry name" value="Ser/Thr_kinase_AS"/>
</dbReference>
<keyword evidence="10" id="KW-1185">Reference proteome</keyword>
<dbReference type="PROSITE" id="PS50011">
    <property type="entry name" value="PROTEIN_KINASE_DOM"/>
    <property type="match status" value="1"/>
</dbReference>
<evidence type="ECO:0000256" key="5">
    <source>
        <dbReference type="ARBA" id="ARBA00022840"/>
    </source>
</evidence>
<feature type="compositionally biased region" description="Basic and acidic residues" evidence="7">
    <location>
        <begin position="153"/>
        <end position="173"/>
    </location>
</feature>
<evidence type="ECO:0000256" key="4">
    <source>
        <dbReference type="ARBA" id="ARBA00022777"/>
    </source>
</evidence>
<dbReference type="GO" id="GO:0004712">
    <property type="term" value="F:protein serine/threonine/tyrosine kinase activity"/>
    <property type="evidence" value="ECO:0007669"/>
    <property type="project" value="TreeGrafter"/>
</dbReference>
<dbReference type="Pfam" id="PF00069">
    <property type="entry name" value="Pkinase"/>
    <property type="match status" value="1"/>
</dbReference>
<dbReference type="GO" id="GO:0004674">
    <property type="term" value="F:protein serine/threonine kinase activity"/>
    <property type="evidence" value="ECO:0007669"/>
    <property type="project" value="UniProtKB-KW"/>
</dbReference>
<protein>
    <submittedName>
        <fullName evidence="9">Serine/threonine-protein kinase MPS1</fullName>
    </submittedName>
</protein>
<dbReference type="GO" id="GO:0007059">
    <property type="term" value="P:chromosome segregation"/>
    <property type="evidence" value="ECO:0007669"/>
    <property type="project" value="TreeGrafter"/>
</dbReference>
<dbReference type="PANTHER" id="PTHR22974">
    <property type="entry name" value="MIXED LINEAGE PROTEIN KINASE"/>
    <property type="match status" value="1"/>
</dbReference>
<organism evidence="9 10">
    <name type="scientific">Tolypocladium paradoxum</name>
    <dbReference type="NCBI Taxonomy" id="94208"/>
    <lineage>
        <taxon>Eukaryota</taxon>
        <taxon>Fungi</taxon>
        <taxon>Dikarya</taxon>
        <taxon>Ascomycota</taxon>
        <taxon>Pezizomycotina</taxon>
        <taxon>Sordariomycetes</taxon>
        <taxon>Hypocreomycetidae</taxon>
        <taxon>Hypocreales</taxon>
        <taxon>Ophiocordycipitaceae</taxon>
        <taxon>Tolypocladium</taxon>
    </lineage>
</organism>
<dbReference type="Proteomes" id="UP000237481">
    <property type="component" value="Unassembled WGS sequence"/>
</dbReference>
<dbReference type="SUPFAM" id="SSF56112">
    <property type="entry name" value="Protein kinase-like (PK-like)"/>
    <property type="match status" value="1"/>
</dbReference>
<keyword evidence="4 9" id="KW-0418">Kinase</keyword>
<reference evidence="9 10" key="1">
    <citation type="submission" date="2018-01" db="EMBL/GenBank/DDBJ databases">
        <title>Harnessing the power of phylogenomics to disentangle the directionality and signatures of interkingdom host jumping in the parasitic fungal genus Tolypocladium.</title>
        <authorList>
            <person name="Quandt C.A."/>
            <person name="Patterson W."/>
            <person name="Spatafora J.W."/>
        </authorList>
    </citation>
    <scope>NUCLEOTIDE SEQUENCE [LARGE SCALE GENOMIC DNA]</scope>
    <source>
        <strain evidence="9 10">NRBC 100945</strain>
    </source>
</reference>
<feature type="compositionally biased region" description="Basic and acidic residues" evidence="7">
    <location>
        <begin position="196"/>
        <end position="218"/>
    </location>
</feature>
<feature type="region of interest" description="Disordered" evidence="7">
    <location>
        <begin position="123"/>
        <end position="218"/>
    </location>
</feature>
<gene>
    <name evidence="9" type="ORF">TPAR_03888</name>
</gene>
<dbReference type="GO" id="GO:0033316">
    <property type="term" value="P:meiotic spindle assembly checkpoint signaling"/>
    <property type="evidence" value="ECO:0007669"/>
    <property type="project" value="TreeGrafter"/>
</dbReference>
<dbReference type="Gene3D" id="3.30.200.20">
    <property type="entry name" value="Phosphorylase Kinase, domain 1"/>
    <property type="match status" value="1"/>
</dbReference>
<dbReference type="SMART" id="SM00220">
    <property type="entry name" value="S_TKc"/>
    <property type="match status" value="1"/>
</dbReference>
<accession>A0A2S4L0E5</accession>
<keyword evidence="1" id="KW-0723">Serine/threonine-protein kinase</keyword>
<sequence>MDRLAHGISDDELSLPNVQLSAITEALLAHPDLATAPQDSSSPPYDSINQRKGNAVRVRRSPRLERQHQRPSPVIHEASRPRSEDPVDNEPCWYTPSAASTGATSFHVAPRRLPRRLVVASAAEDSSTLEKQGISDNGPGVQGNPDIPSPPCAERRPADVEHSARTPSLDKHNLVPHASAQDTSQAETGGAGKQSVRIEESSTRTVKESAERMSGNLKRENAEQTPLHGYDMDKAAQNVSQPDVGRLSLVPLGEAGPMTGRQSGPVVSAPLTATPSVAVPPALKAVCSDRKAHSSNKRKTARRFVVNGHSYTFTRDLGSGGSGQVYEVLSEENEARAFKTIPLRNMDALSKKQLQNEVALLGGLGKKDRVVYLEDWAIDEARESLYIVMELGQCDLESILKDQIERDPKLDVLFVGYYWLEMLKCVALIHTLDIVHSDLKPANFVLVKGMLKLIDFGIANPLPDDTVNIYQDHLAGTPNYMAPETLMAPSTGRQMSSNRTVKFGKPSDMWSLGCIFYRMVYGQPPFRHIQDFGPKALAIINPDHTIEHATEGLGGVKVPRPFIRTMRACLSRDPLKRPTADDLLQSVDGLLAPPAPADNVVYVTSQTMEAIFSNAIRQAGAQASPEEIKSWAEQMMGNLTESS</sequence>
<evidence type="ECO:0000313" key="9">
    <source>
        <dbReference type="EMBL" id="POR35916.1"/>
    </source>
</evidence>
<evidence type="ECO:0000313" key="10">
    <source>
        <dbReference type="Proteomes" id="UP000237481"/>
    </source>
</evidence>
<comment type="caution">
    <text evidence="9">The sequence shown here is derived from an EMBL/GenBank/DDBJ whole genome shotgun (WGS) entry which is preliminary data.</text>
</comment>
<dbReference type="FunFam" id="3.30.200.20:FF:000131">
    <property type="entry name" value="Dual specificity protein kinase TTK"/>
    <property type="match status" value="1"/>
</dbReference>